<dbReference type="PROSITE" id="PS50262">
    <property type="entry name" value="G_PROTEIN_RECEP_F1_2"/>
    <property type="match status" value="1"/>
</dbReference>
<evidence type="ECO:0000256" key="8">
    <source>
        <dbReference type="SAM" id="Phobius"/>
    </source>
</evidence>
<organism evidence="10 11">
    <name type="scientific">Acropora cervicornis</name>
    <name type="common">Staghorn coral</name>
    <dbReference type="NCBI Taxonomy" id="6130"/>
    <lineage>
        <taxon>Eukaryota</taxon>
        <taxon>Metazoa</taxon>
        <taxon>Cnidaria</taxon>
        <taxon>Anthozoa</taxon>
        <taxon>Hexacorallia</taxon>
        <taxon>Scleractinia</taxon>
        <taxon>Astrocoeniina</taxon>
        <taxon>Acroporidae</taxon>
        <taxon>Acropora</taxon>
    </lineage>
</organism>
<dbReference type="PRINTS" id="PR00237">
    <property type="entry name" value="GPCRRHODOPSN"/>
</dbReference>
<dbReference type="InterPro" id="IPR000276">
    <property type="entry name" value="GPCR_Rhodpsn"/>
</dbReference>
<evidence type="ECO:0000256" key="3">
    <source>
        <dbReference type="ARBA" id="ARBA00022692"/>
    </source>
</evidence>
<comment type="caution">
    <text evidence="10">The sequence shown here is derived from an EMBL/GenBank/DDBJ whole genome shotgun (WGS) entry which is preliminary data.</text>
</comment>
<evidence type="ECO:0000256" key="7">
    <source>
        <dbReference type="SAM" id="MobiDB-lite"/>
    </source>
</evidence>
<gene>
    <name evidence="10" type="ORF">P5673_029113</name>
</gene>
<keyword evidence="10" id="KW-0675">Receptor</keyword>
<dbReference type="GO" id="GO:0008528">
    <property type="term" value="F:G protein-coupled peptide receptor activity"/>
    <property type="evidence" value="ECO:0007669"/>
    <property type="project" value="TreeGrafter"/>
</dbReference>
<proteinExistence type="predicted"/>
<keyword evidence="4" id="KW-0677">Repeat</keyword>
<dbReference type="EMBL" id="JARQWQ010000113">
    <property type="protein sequence ID" value="KAK2550237.1"/>
    <property type="molecule type" value="Genomic_DNA"/>
</dbReference>
<dbReference type="PANTHER" id="PTHR24372:SF77">
    <property type="entry name" value="G-PROTEIN COUPLED RECEPTORS FAMILY 1 PROFILE DOMAIN-CONTAINING PROTEIN"/>
    <property type="match status" value="1"/>
</dbReference>
<dbReference type="AlphaFoldDB" id="A0AAD9PW28"/>
<dbReference type="GO" id="GO:0005886">
    <property type="term" value="C:plasma membrane"/>
    <property type="evidence" value="ECO:0007669"/>
    <property type="project" value="TreeGrafter"/>
</dbReference>
<feature type="region of interest" description="Disordered" evidence="7">
    <location>
        <begin position="416"/>
        <end position="440"/>
    </location>
</feature>
<feature type="transmembrane region" description="Helical" evidence="8">
    <location>
        <begin position="249"/>
        <end position="276"/>
    </location>
</feature>
<dbReference type="InterPro" id="IPR017452">
    <property type="entry name" value="GPCR_Rhodpsn_7TM"/>
</dbReference>
<feature type="compositionally biased region" description="Polar residues" evidence="7">
    <location>
        <begin position="423"/>
        <end position="440"/>
    </location>
</feature>
<reference evidence="10" key="2">
    <citation type="journal article" date="2023" name="Science">
        <title>Genomic signatures of disease resistance in endangered staghorn corals.</title>
        <authorList>
            <person name="Vollmer S.V."/>
            <person name="Selwyn J.D."/>
            <person name="Despard B.A."/>
            <person name="Roesel C.L."/>
        </authorList>
    </citation>
    <scope>NUCLEOTIDE SEQUENCE</scope>
    <source>
        <strain evidence="10">K2</strain>
    </source>
</reference>
<keyword evidence="3 8" id="KW-0812">Transmembrane</keyword>
<evidence type="ECO:0000256" key="5">
    <source>
        <dbReference type="ARBA" id="ARBA00022989"/>
    </source>
</evidence>
<dbReference type="Proteomes" id="UP001249851">
    <property type="component" value="Unassembled WGS sequence"/>
</dbReference>
<accession>A0AAD9PW28</accession>
<dbReference type="GO" id="GO:0007189">
    <property type="term" value="P:adenylate cyclase-activating G protein-coupled receptor signaling pathway"/>
    <property type="evidence" value="ECO:0007669"/>
    <property type="project" value="TreeGrafter"/>
</dbReference>
<feature type="transmembrane region" description="Helical" evidence="8">
    <location>
        <begin position="79"/>
        <end position="102"/>
    </location>
</feature>
<keyword evidence="11" id="KW-1185">Reference proteome</keyword>
<feature type="transmembrane region" description="Helical" evidence="8">
    <location>
        <begin position="158"/>
        <end position="179"/>
    </location>
</feature>
<keyword evidence="6 8" id="KW-0472">Membrane</keyword>
<dbReference type="Pfam" id="PF00001">
    <property type="entry name" value="7tm_1"/>
    <property type="match status" value="1"/>
</dbReference>
<feature type="transmembrane region" description="Helical" evidence="8">
    <location>
        <begin position="114"/>
        <end position="138"/>
    </location>
</feature>
<feature type="domain" description="G-protein coupled receptors family 1 profile" evidence="9">
    <location>
        <begin position="93"/>
        <end position="363"/>
    </location>
</feature>
<dbReference type="SUPFAM" id="SSF81321">
    <property type="entry name" value="Family A G protein-coupled receptor-like"/>
    <property type="match status" value="1"/>
</dbReference>
<evidence type="ECO:0000313" key="10">
    <source>
        <dbReference type="EMBL" id="KAK2550237.1"/>
    </source>
</evidence>
<dbReference type="PANTHER" id="PTHR24372">
    <property type="entry name" value="GLYCOPROTEIN HORMONE RECEPTOR"/>
    <property type="match status" value="1"/>
</dbReference>
<evidence type="ECO:0000259" key="9">
    <source>
        <dbReference type="PROSITE" id="PS50262"/>
    </source>
</evidence>
<evidence type="ECO:0000256" key="1">
    <source>
        <dbReference type="ARBA" id="ARBA00004370"/>
    </source>
</evidence>
<comment type="subcellular location">
    <subcellularLocation>
        <location evidence="1">Membrane</location>
    </subcellularLocation>
</comment>
<evidence type="ECO:0000256" key="2">
    <source>
        <dbReference type="ARBA" id="ARBA00022614"/>
    </source>
</evidence>
<evidence type="ECO:0000256" key="6">
    <source>
        <dbReference type="ARBA" id="ARBA00023136"/>
    </source>
</evidence>
<evidence type="ECO:0000256" key="4">
    <source>
        <dbReference type="ARBA" id="ARBA00022737"/>
    </source>
</evidence>
<feature type="transmembrane region" description="Helical" evidence="8">
    <location>
        <begin position="297"/>
        <end position="323"/>
    </location>
</feature>
<protein>
    <submittedName>
        <fullName evidence="10">Follicle-stimulating hormone receptor</fullName>
    </submittedName>
</protein>
<name>A0AAD9PW28_ACRCE</name>
<feature type="transmembrane region" description="Helical" evidence="8">
    <location>
        <begin position="343"/>
        <end position="365"/>
    </location>
</feature>
<dbReference type="Gene3D" id="1.20.1070.10">
    <property type="entry name" value="Rhodopsin 7-helix transmembrane proteins"/>
    <property type="match status" value="1"/>
</dbReference>
<evidence type="ECO:0000313" key="11">
    <source>
        <dbReference type="Proteomes" id="UP001249851"/>
    </source>
</evidence>
<reference evidence="10" key="1">
    <citation type="journal article" date="2023" name="G3 (Bethesda)">
        <title>Whole genome assembly and annotation of the endangered Caribbean coral Acropora cervicornis.</title>
        <authorList>
            <person name="Selwyn J.D."/>
            <person name="Vollmer S.V."/>
        </authorList>
    </citation>
    <scope>NUCLEOTIDE SEQUENCE</scope>
    <source>
        <strain evidence="10">K2</strain>
    </source>
</reference>
<sequence length="440" mass="50014">MVIKPHNLVNGSGERRRKAEECLRKFDEMKFHDFGNKEPIRFIKHRYLPECMCVRQSECEFRQVVMPYFKRHRSLPQHLFLIEYILGPLTIVMNLIIITTILTSKLLRKSPSFVLIGHLGIIDLLVGIYSIWVAHINISNIDGILEEIMLHGKQLQPSTGPIFIAGQLISVSISLFLTLERYLAIIYCMTPSKLLSIKDTHILMLLAWGVAVTFAALPIFGVGGLYYNIERACTPLSYHHDFKSSGSSLILLASLITILVLYVVTLPLYVHIFIFVKKSSNHMGVKRELRLARKIALLVFTNFVFFAFPILLILMLSIFAKFHSDPFDFDGDAFKSTMFKITIGQWLPVTCLSINSMLDPFLYAFRHTQFKREIRRKKTRSSNKVFPFLSVSPPVNTTTGDSMAFNSCPLAGRKNIEVGAPRSKTNNQEESSCVNDQTSG</sequence>
<dbReference type="GO" id="GO:0009755">
    <property type="term" value="P:hormone-mediated signaling pathway"/>
    <property type="evidence" value="ECO:0007669"/>
    <property type="project" value="TreeGrafter"/>
</dbReference>
<feature type="transmembrane region" description="Helical" evidence="8">
    <location>
        <begin position="200"/>
        <end position="229"/>
    </location>
</feature>
<keyword evidence="2" id="KW-0433">Leucine-rich repeat</keyword>
<keyword evidence="5 8" id="KW-1133">Transmembrane helix</keyword>